<dbReference type="SMART" id="SM00745">
    <property type="entry name" value="MIT"/>
    <property type="match status" value="1"/>
</dbReference>
<dbReference type="GO" id="GO:0045324">
    <property type="term" value="P:late endosome to vacuole transport"/>
    <property type="evidence" value="ECO:0007669"/>
    <property type="project" value="UniProtKB-ARBA"/>
</dbReference>
<organism evidence="21 22">
    <name type="scientific">Fusarium avenaceum</name>
    <dbReference type="NCBI Taxonomy" id="40199"/>
    <lineage>
        <taxon>Eukaryota</taxon>
        <taxon>Fungi</taxon>
        <taxon>Dikarya</taxon>
        <taxon>Ascomycota</taxon>
        <taxon>Pezizomycotina</taxon>
        <taxon>Sordariomycetes</taxon>
        <taxon>Hypocreomycetidae</taxon>
        <taxon>Hypocreales</taxon>
        <taxon>Nectriaceae</taxon>
        <taxon>Fusarium</taxon>
        <taxon>Fusarium tricinctum species complex</taxon>
    </lineage>
</organism>
<dbReference type="InterPro" id="IPR036181">
    <property type="entry name" value="MIT_dom_sf"/>
</dbReference>
<dbReference type="GO" id="GO:0010008">
    <property type="term" value="C:endosome membrane"/>
    <property type="evidence" value="ECO:0007669"/>
    <property type="project" value="UniProtKB-SubCell"/>
</dbReference>
<dbReference type="EC" id="3.6.4.6" evidence="3"/>
<dbReference type="CDD" id="cd02678">
    <property type="entry name" value="MIT_VPS4"/>
    <property type="match status" value="1"/>
</dbReference>
<dbReference type="Gene3D" id="1.20.58.80">
    <property type="entry name" value="Phosphotransferase system, lactose/cellobiose-type IIA subunit"/>
    <property type="match status" value="1"/>
</dbReference>
<evidence type="ECO:0000256" key="1">
    <source>
        <dbReference type="ARBA" id="ARBA00004481"/>
    </source>
</evidence>
<dbReference type="InterPro" id="IPR027417">
    <property type="entry name" value="P-loop_NTPase"/>
</dbReference>
<dbReference type="FunFam" id="3.40.50.300:FF:000043">
    <property type="entry name" value="Vacuolar protein sorting-associated protein 4"/>
    <property type="match status" value="1"/>
</dbReference>
<dbReference type="CDD" id="cd19521">
    <property type="entry name" value="RecA-like_VPS4"/>
    <property type="match status" value="1"/>
</dbReference>
<evidence type="ECO:0000256" key="16">
    <source>
        <dbReference type="ARBA" id="ARBA00024915"/>
    </source>
</evidence>
<dbReference type="InterPro" id="IPR003959">
    <property type="entry name" value="ATPase_AAA_core"/>
</dbReference>
<evidence type="ECO:0000256" key="11">
    <source>
        <dbReference type="ARBA" id="ARBA00022801"/>
    </source>
</evidence>
<evidence type="ECO:0000256" key="7">
    <source>
        <dbReference type="ARBA" id="ARBA00022679"/>
    </source>
</evidence>
<dbReference type="Pfam" id="PF00004">
    <property type="entry name" value="AAA"/>
    <property type="match status" value="1"/>
</dbReference>
<reference evidence="21" key="1">
    <citation type="submission" date="2021-04" db="EMBL/GenBank/DDBJ databases">
        <title>Draft genome of Fusarium avenaceum strain F156N33, isolated from an atmospheric sample in Virginia.</title>
        <authorList>
            <person name="Yang S."/>
            <person name="Vinatzer B.A."/>
            <person name="Coleman J."/>
        </authorList>
    </citation>
    <scope>NUCLEOTIDE SEQUENCE</scope>
    <source>
        <strain evidence="21">F156N33</strain>
    </source>
</reference>
<comment type="similarity">
    <text evidence="2">Belongs to the AAA ATPase family.</text>
</comment>
<dbReference type="GO" id="GO:0015031">
    <property type="term" value="P:protein transport"/>
    <property type="evidence" value="ECO:0007669"/>
    <property type="project" value="UniProtKB-KW"/>
</dbReference>
<dbReference type="Pfam" id="PF00398">
    <property type="entry name" value="RrnaAD"/>
    <property type="match status" value="1"/>
</dbReference>
<keyword evidence="14" id="KW-0653">Protein transport</keyword>
<evidence type="ECO:0000256" key="12">
    <source>
        <dbReference type="ARBA" id="ARBA00022840"/>
    </source>
</evidence>
<dbReference type="FunFam" id="1.20.58.80:FF:000004">
    <property type="entry name" value="Vacuolar protein sorting-associated protein 4"/>
    <property type="match status" value="1"/>
</dbReference>
<dbReference type="SUPFAM" id="SSF53335">
    <property type="entry name" value="S-adenosyl-L-methionine-dependent methyltransferases"/>
    <property type="match status" value="1"/>
</dbReference>
<protein>
    <recommendedName>
        <fullName evidence="4">Mitochondrial transcription factor 1</fullName>
        <ecNumber evidence="3">3.6.4.6</ecNumber>
    </recommendedName>
</protein>
<dbReference type="AlphaFoldDB" id="A0A9P7H554"/>
<dbReference type="InterPro" id="IPR023165">
    <property type="entry name" value="rRNA_Ade_diMease-like_C"/>
</dbReference>
<dbReference type="EMBL" id="JAGPUO010000012">
    <property type="protein sequence ID" value="KAG5659215.1"/>
    <property type="molecule type" value="Genomic_DNA"/>
</dbReference>
<evidence type="ECO:0000256" key="9">
    <source>
        <dbReference type="ARBA" id="ARBA00022741"/>
    </source>
</evidence>
<evidence type="ECO:0000313" key="22">
    <source>
        <dbReference type="Proteomes" id="UP000782241"/>
    </source>
</evidence>
<dbReference type="Gene3D" id="1.10.8.100">
    <property type="entry name" value="Ribosomal RNA adenine dimethylase-like, domain 2"/>
    <property type="match status" value="1"/>
</dbReference>
<keyword evidence="12" id="KW-0067">ATP-binding</keyword>
<dbReference type="SMART" id="SM00382">
    <property type="entry name" value="AAA"/>
    <property type="match status" value="1"/>
</dbReference>
<dbReference type="GO" id="GO:0016887">
    <property type="term" value="F:ATP hydrolysis activity"/>
    <property type="evidence" value="ECO:0007669"/>
    <property type="project" value="InterPro"/>
</dbReference>
<feature type="domain" description="AAA+ ATPase" evidence="19">
    <location>
        <begin position="164"/>
        <end position="299"/>
    </location>
</feature>
<evidence type="ECO:0000256" key="13">
    <source>
        <dbReference type="ARBA" id="ARBA00022884"/>
    </source>
</evidence>
<keyword evidence="11" id="KW-0378">Hydrolase</keyword>
<dbReference type="InterPro" id="IPR041569">
    <property type="entry name" value="AAA_lid_3"/>
</dbReference>
<evidence type="ECO:0000256" key="15">
    <source>
        <dbReference type="ARBA" id="ARBA00023136"/>
    </source>
</evidence>
<dbReference type="SUPFAM" id="SSF116846">
    <property type="entry name" value="MIT domain"/>
    <property type="match status" value="1"/>
</dbReference>
<evidence type="ECO:0000256" key="6">
    <source>
        <dbReference type="ARBA" id="ARBA00022603"/>
    </source>
</evidence>
<keyword evidence="8" id="KW-0949">S-adenosyl-L-methionine</keyword>
<proteinExistence type="inferred from homology"/>
<name>A0A9P7H554_9HYPO</name>
<dbReference type="SUPFAM" id="SSF52540">
    <property type="entry name" value="P-loop containing nucleoside triphosphate hydrolases"/>
    <property type="match status" value="1"/>
</dbReference>
<accession>A0A9P7H554</accession>
<keyword evidence="15" id="KW-0472">Membrane</keyword>
<dbReference type="PROSITE" id="PS00674">
    <property type="entry name" value="AAA"/>
    <property type="match status" value="1"/>
</dbReference>
<keyword evidence="13" id="KW-0694">RNA-binding</keyword>
<evidence type="ECO:0000256" key="5">
    <source>
        <dbReference type="ARBA" id="ARBA00022448"/>
    </source>
</evidence>
<feature type="domain" description="MIT" evidence="20">
    <location>
        <begin position="2"/>
        <end position="79"/>
    </location>
</feature>
<evidence type="ECO:0000256" key="10">
    <source>
        <dbReference type="ARBA" id="ARBA00022753"/>
    </source>
</evidence>
<dbReference type="GO" id="GO:0016197">
    <property type="term" value="P:endosomal transport"/>
    <property type="evidence" value="ECO:0007669"/>
    <property type="project" value="TreeGrafter"/>
</dbReference>
<feature type="region of interest" description="Disordered" evidence="18">
    <location>
        <begin position="77"/>
        <end position="111"/>
    </location>
</feature>
<evidence type="ECO:0000256" key="2">
    <source>
        <dbReference type="ARBA" id="ARBA00006914"/>
    </source>
</evidence>
<sequence>MSTNFRDRAIAEVQKAITADHNKEYQKAFDLYMSSMELWVKALKWEKNKALKVTMQEKMATYLDRAEKLKQFLAAENDTNGNGNGGGKAAMGSNGGSTGKGKPAANEDDDSKKLRNALSGAILQERPNVRWEDIAGLEAAKETLKEAVVLPIKFPSLFQGKRQAWKGILLYGPPGTGKSYLAKAVATEANSTFFSISSSDLVSKWMGESERLVKLLFSMARENKPSVIFIDEIDALCGPRGEGESEASRRIKTEILVQMDGVGNDSKGILVLGATNIPWQLDAAIRRRFQRRVHIGLPDMNGRARMFKLAIGDTETGLQASDYNILAQKSEGMSGSDIANVVQSALMRPVRKILQATHFKPVMKDGKRMLTPCSPGDPEKIEMTYDDVTSDELMAPDVQLKDFEMALDDSHPTVSKDDIARQIEWTNEFGSEGNWVWGRGRTPKKSSASGDKHRANITSEKLCDDIANYIGPSLERHRGCDLVDINPGVGLWSKTLHELVQPRQHILMEPDIELYKPFLGDFINKPNVKVIPKPGILWKDLNAMLESLPNQTIRDPAAEPERNDTLLVNVNLAYFPPKKYQMFECVSTMVLYQLMSSIHTASLFQQYGLVRMLIWVSDDGKRRLMPRSAIRRKRSAFEAELACEWIHEIAGHDVEVEDRYELRDEWINMESGYQCLERMEKAGLTMPKGRETIVYKNLTANREHAGQLLAGVYPPMHNRPFRQELEELESAFAKSDDAIAPTRLKSLRFRDKYDVGDSQLFLELLQEREAITKLHRESPAEFPAAQAAFNARLENVKKNTRKEWHMVRDNYHLFRQKKPTLFWDRRPFEPLAARADEFYPQAPFALLDFQPKAMSKYVRQHGPESTNGTISDAMLRYWWQHMLTPVDKAMDGLWPGFGDLAPLVSSIHDPARGGTPLSGHGGLSSRCVTEEQWAEIIKTYLEWPFAPAYSTLVGRLMDDYDGSLDEDESRSGAMGAA</sequence>
<evidence type="ECO:0000313" key="21">
    <source>
        <dbReference type="EMBL" id="KAG5659215.1"/>
    </source>
</evidence>
<dbReference type="GO" id="GO:0032259">
    <property type="term" value="P:methylation"/>
    <property type="evidence" value="ECO:0007669"/>
    <property type="project" value="UniProtKB-KW"/>
</dbReference>
<evidence type="ECO:0000256" key="4">
    <source>
        <dbReference type="ARBA" id="ARBA00013836"/>
    </source>
</evidence>
<dbReference type="Pfam" id="PF09336">
    <property type="entry name" value="Vps4_C"/>
    <property type="match status" value="1"/>
</dbReference>
<dbReference type="Gene3D" id="1.10.8.60">
    <property type="match status" value="1"/>
</dbReference>
<dbReference type="Gene3D" id="3.40.50.150">
    <property type="entry name" value="Vaccinia Virus protein VP39"/>
    <property type="match status" value="1"/>
</dbReference>
<keyword evidence="10" id="KW-0967">Endosome</keyword>
<evidence type="ECO:0000256" key="18">
    <source>
        <dbReference type="SAM" id="MobiDB-lite"/>
    </source>
</evidence>
<comment type="subcellular location">
    <subcellularLocation>
        <location evidence="1">Endosome membrane</location>
        <topology evidence="1">Peripheral membrane protein</topology>
    </subcellularLocation>
</comment>
<dbReference type="Pfam" id="PF04212">
    <property type="entry name" value="MIT"/>
    <property type="match status" value="1"/>
</dbReference>
<dbReference type="GO" id="GO:0005524">
    <property type="term" value="F:ATP binding"/>
    <property type="evidence" value="ECO:0007669"/>
    <property type="project" value="UniProtKB-KW"/>
</dbReference>
<dbReference type="InterPro" id="IPR050304">
    <property type="entry name" value="MT-severing_AAA_ATPase"/>
</dbReference>
<dbReference type="InterPro" id="IPR003960">
    <property type="entry name" value="ATPase_AAA_CS"/>
</dbReference>
<dbReference type="GO" id="GO:0007033">
    <property type="term" value="P:vacuole organization"/>
    <property type="evidence" value="ECO:0007669"/>
    <property type="project" value="TreeGrafter"/>
</dbReference>
<dbReference type="InterPro" id="IPR003593">
    <property type="entry name" value="AAA+_ATPase"/>
</dbReference>
<dbReference type="InterPro" id="IPR015415">
    <property type="entry name" value="Spast_Vps4_C"/>
</dbReference>
<dbReference type="InterPro" id="IPR001737">
    <property type="entry name" value="KsgA/Erm"/>
</dbReference>
<dbReference type="Gene3D" id="3.40.50.300">
    <property type="entry name" value="P-loop containing nucleotide triphosphate hydrolases"/>
    <property type="match status" value="1"/>
</dbReference>
<keyword evidence="22" id="KW-1185">Reference proteome</keyword>
<evidence type="ECO:0000259" key="19">
    <source>
        <dbReference type="SMART" id="SM00382"/>
    </source>
</evidence>
<evidence type="ECO:0000256" key="3">
    <source>
        <dbReference type="ARBA" id="ARBA00012674"/>
    </source>
</evidence>
<dbReference type="Pfam" id="PF17862">
    <property type="entry name" value="AAA_lid_3"/>
    <property type="match status" value="1"/>
</dbReference>
<dbReference type="GO" id="GO:0003723">
    <property type="term" value="F:RNA binding"/>
    <property type="evidence" value="ECO:0007669"/>
    <property type="project" value="UniProtKB-KW"/>
</dbReference>
<keyword evidence="7" id="KW-0808">Transferase</keyword>
<comment type="catalytic activity">
    <reaction evidence="17">
        <text>ATP + H2O = ADP + phosphate + H(+)</text>
        <dbReference type="Rhea" id="RHEA:13065"/>
        <dbReference type="ChEBI" id="CHEBI:15377"/>
        <dbReference type="ChEBI" id="CHEBI:15378"/>
        <dbReference type="ChEBI" id="CHEBI:30616"/>
        <dbReference type="ChEBI" id="CHEBI:43474"/>
        <dbReference type="ChEBI" id="CHEBI:456216"/>
        <dbReference type="EC" id="3.6.4.6"/>
    </reaction>
</comment>
<dbReference type="GO" id="GO:0008168">
    <property type="term" value="F:methyltransferase activity"/>
    <property type="evidence" value="ECO:0007669"/>
    <property type="project" value="UniProtKB-KW"/>
</dbReference>
<evidence type="ECO:0000256" key="14">
    <source>
        <dbReference type="ARBA" id="ARBA00022927"/>
    </source>
</evidence>
<feature type="compositionally biased region" description="Gly residues" evidence="18">
    <location>
        <begin position="82"/>
        <end position="99"/>
    </location>
</feature>
<dbReference type="PANTHER" id="PTHR23074:SF83">
    <property type="entry name" value="VACUOLAR PROTEIN SORTING-ASSOCIATED PROTEIN 4A"/>
    <property type="match status" value="1"/>
</dbReference>
<keyword evidence="6" id="KW-0489">Methyltransferase</keyword>
<evidence type="ECO:0000256" key="8">
    <source>
        <dbReference type="ARBA" id="ARBA00022691"/>
    </source>
</evidence>
<gene>
    <name evidence="21" type="ORF">KAF25_000417</name>
</gene>
<comment type="function">
    <text evidence="16">Mitochondrial transcription factor that confers selective promoter recognition on the core subunit of the yeast mitochondrial RNA polymerase. Interacts with DNA in a non-specific manner.</text>
</comment>
<evidence type="ECO:0000259" key="20">
    <source>
        <dbReference type="SMART" id="SM00745"/>
    </source>
</evidence>
<dbReference type="InterPro" id="IPR045253">
    <property type="entry name" value="VPS4_MIT"/>
</dbReference>
<dbReference type="PANTHER" id="PTHR23074">
    <property type="entry name" value="AAA DOMAIN-CONTAINING"/>
    <property type="match status" value="1"/>
</dbReference>
<keyword evidence="9" id="KW-0547">Nucleotide-binding</keyword>
<evidence type="ECO:0000256" key="17">
    <source>
        <dbReference type="ARBA" id="ARBA00048883"/>
    </source>
</evidence>
<keyword evidence="5" id="KW-0813">Transport</keyword>
<dbReference type="Proteomes" id="UP000782241">
    <property type="component" value="Unassembled WGS sequence"/>
</dbReference>
<dbReference type="InterPro" id="IPR029063">
    <property type="entry name" value="SAM-dependent_MTases_sf"/>
</dbReference>
<dbReference type="InterPro" id="IPR007330">
    <property type="entry name" value="MIT_dom"/>
</dbReference>
<dbReference type="FunFam" id="1.10.8.60:FF:000015">
    <property type="entry name" value="vacuolar protein sorting-associated protein 4A"/>
    <property type="match status" value="1"/>
</dbReference>
<comment type="caution">
    <text evidence="21">The sequence shown here is derived from an EMBL/GenBank/DDBJ whole genome shotgun (WGS) entry which is preliminary data.</text>
</comment>